<dbReference type="Pfam" id="PF00990">
    <property type="entry name" value="GGDEF"/>
    <property type="match status" value="1"/>
</dbReference>
<keyword evidence="3" id="KW-1185">Reference proteome</keyword>
<sequence length="93" mass="10385">MCDSDVVARLGGDKFVVLFLNTSKSIAEEVIKRLMSKVSSINQKNVYNNKIEFFVGVIGFNAGAHNNVSELLKEADALMYSTKREKQRSNKKA</sequence>
<gene>
    <name evidence="2" type="ORF">CA267_010445</name>
</gene>
<accession>A0A6M4MDJ4</accession>
<evidence type="ECO:0000259" key="1">
    <source>
        <dbReference type="PROSITE" id="PS50887"/>
    </source>
</evidence>
<dbReference type="PROSITE" id="PS50887">
    <property type="entry name" value="GGDEF"/>
    <property type="match status" value="1"/>
</dbReference>
<name>A0A6M4MDJ4_9ALTE</name>
<proteinExistence type="predicted"/>
<dbReference type="AlphaFoldDB" id="A0A6M4MDJ4"/>
<protein>
    <submittedName>
        <fullName evidence="2">Diguanylate cyclase</fullName>
    </submittedName>
</protein>
<reference evidence="3" key="1">
    <citation type="submission" date="2014-12" db="EMBL/GenBank/DDBJ databases">
        <title>Complete genome sequence of a multi-drug resistant Klebsiella pneumoniae.</title>
        <authorList>
            <person name="Hua X."/>
            <person name="Chen Q."/>
            <person name="Li X."/>
            <person name="Feng Y."/>
            <person name="Ruan Z."/>
            <person name="Yu Y."/>
        </authorList>
    </citation>
    <scope>NUCLEOTIDE SEQUENCE [LARGE SCALE GENOMIC DNA]</scope>
    <source>
        <strain evidence="3">5.12</strain>
    </source>
</reference>
<dbReference type="Proteomes" id="UP000219285">
    <property type="component" value="Chromosome"/>
</dbReference>
<evidence type="ECO:0000313" key="3">
    <source>
        <dbReference type="Proteomes" id="UP000219285"/>
    </source>
</evidence>
<dbReference type="InterPro" id="IPR029787">
    <property type="entry name" value="Nucleotide_cyclase"/>
</dbReference>
<dbReference type="EMBL" id="CP052766">
    <property type="protein sequence ID" value="QJR81169.1"/>
    <property type="molecule type" value="Genomic_DNA"/>
</dbReference>
<dbReference type="InterPro" id="IPR043128">
    <property type="entry name" value="Rev_trsase/Diguanyl_cyclase"/>
</dbReference>
<feature type="domain" description="GGDEF" evidence="1">
    <location>
        <begin position="1"/>
        <end position="93"/>
    </location>
</feature>
<evidence type="ECO:0000313" key="2">
    <source>
        <dbReference type="EMBL" id="QJR81169.1"/>
    </source>
</evidence>
<reference evidence="2 3" key="2">
    <citation type="submission" date="2020-04" db="EMBL/GenBank/DDBJ databases">
        <title>Complete genome sequence of Alteromonas pelagimontana 5.12T.</title>
        <authorList>
            <person name="Sinha R.K."/>
            <person name="Krishnan K.P."/>
            <person name="Kurian J.P."/>
        </authorList>
    </citation>
    <scope>NUCLEOTIDE SEQUENCE [LARGE SCALE GENOMIC DNA]</scope>
    <source>
        <strain evidence="2 3">5.12</strain>
    </source>
</reference>
<dbReference type="NCBIfam" id="TIGR00254">
    <property type="entry name" value="GGDEF"/>
    <property type="match status" value="1"/>
</dbReference>
<dbReference type="InterPro" id="IPR000160">
    <property type="entry name" value="GGDEF_dom"/>
</dbReference>
<dbReference type="SUPFAM" id="SSF55073">
    <property type="entry name" value="Nucleotide cyclase"/>
    <property type="match status" value="1"/>
</dbReference>
<dbReference type="KEGG" id="apel:CA267_010445"/>
<organism evidence="2 3">
    <name type="scientific">Alteromonas pelagimontana</name>
    <dbReference type="NCBI Taxonomy" id="1858656"/>
    <lineage>
        <taxon>Bacteria</taxon>
        <taxon>Pseudomonadati</taxon>
        <taxon>Pseudomonadota</taxon>
        <taxon>Gammaproteobacteria</taxon>
        <taxon>Alteromonadales</taxon>
        <taxon>Alteromonadaceae</taxon>
        <taxon>Alteromonas/Salinimonas group</taxon>
        <taxon>Alteromonas</taxon>
    </lineage>
</organism>
<dbReference type="Gene3D" id="3.30.70.270">
    <property type="match status" value="1"/>
</dbReference>